<dbReference type="WBParaSite" id="PTRK_0001571300.1">
    <property type="protein sequence ID" value="PTRK_0001571300.1"/>
    <property type="gene ID" value="PTRK_0001571300"/>
</dbReference>
<dbReference type="GO" id="GO:0005654">
    <property type="term" value="C:nucleoplasm"/>
    <property type="evidence" value="ECO:0007669"/>
    <property type="project" value="TreeGrafter"/>
</dbReference>
<evidence type="ECO:0000256" key="3">
    <source>
        <dbReference type="ARBA" id="ARBA00022691"/>
    </source>
</evidence>
<evidence type="ECO:0000256" key="4">
    <source>
        <dbReference type="SAM" id="Coils"/>
    </source>
</evidence>
<proteinExistence type="predicted"/>
<dbReference type="InterPro" id="IPR007356">
    <property type="entry name" value="tRNA_m1G_MeTrfase_euk"/>
</dbReference>
<dbReference type="InterPro" id="IPR028564">
    <property type="entry name" value="MT_TRM10-typ"/>
</dbReference>
<sequence length="245" mass="28320">MKLIFNLFNLENSKSHLPRSKKKIVKKNLYKEKRLEKRKLEHKRRRINKKNNENCGVITCQNLQICIDLDFYYLMSEKEKGKLFRQLCRVWGLQKKFSGLDTTLLNGSEDFYNKGNILVSGFDKFNWRKSAGNLKDVFENKVNFVYLSPDPNCKPILEIDDNTVYVIGGLVDESGVGSKTLDKANSLSLECKRLPIKEFMKRDTKGTYNEMLSINLVVEFLCKIASGNSVKDSLSEIIPKRIGYI</sequence>
<evidence type="ECO:0000313" key="6">
    <source>
        <dbReference type="Proteomes" id="UP000038045"/>
    </source>
</evidence>
<protein>
    <submittedName>
        <fullName evidence="7">SAM-dependent MTase TRM10-type domain-containing protein</fullName>
    </submittedName>
</protein>
<keyword evidence="3" id="KW-0949">S-adenosyl-L-methionine</keyword>
<dbReference type="GO" id="GO:0002939">
    <property type="term" value="P:tRNA N1-guanine methylation"/>
    <property type="evidence" value="ECO:0007669"/>
    <property type="project" value="TreeGrafter"/>
</dbReference>
<feature type="coiled-coil region" evidence="4">
    <location>
        <begin position="26"/>
        <end position="53"/>
    </location>
</feature>
<dbReference type="Gene3D" id="3.40.1280.30">
    <property type="match status" value="1"/>
</dbReference>
<keyword evidence="4" id="KW-0175">Coiled coil</keyword>
<dbReference type="PROSITE" id="PS51675">
    <property type="entry name" value="SAM_MT_TRM10"/>
    <property type="match status" value="1"/>
</dbReference>
<keyword evidence="2" id="KW-0808">Transferase</keyword>
<evidence type="ECO:0000256" key="2">
    <source>
        <dbReference type="ARBA" id="ARBA00022679"/>
    </source>
</evidence>
<name>A0A0N5A269_PARTI</name>
<reference evidence="7" key="1">
    <citation type="submission" date="2017-02" db="UniProtKB">
        <authorList>
            <consortium name="WormBaseParasite"/>
        </authorList>
    </citation>
    <scope>IDENTIFICATION</scope>
</reference>
<accession>A0A0N5A269</accession>
<dbReference type="GO" id="GO:0000049">
    <property type="term" value="F:tRNA binding"/>
    <property type="evidence" value="ECO:0007669"/>
    <property type="project" value="TreeGrafter"/>
</dbReference>
<dbReference type="InterPro" id="IPR038459">
    <property type="entry name" value="MT_TRM10-typ_sf"/>
</dbReference>
<dbReference type="AlphaFoldDB" id="A0A0N5A269"/>
<dbReference type="CDD" id="cd18089">
    <property type="entry name" value="SPOUT_Trm10-like"/>
    <property type="match status" value="1"/>
</dbReference>
<keyword evidence="1" id="KW-0489">Methyltransferase</keyword>
<evidence type="ECO:0000313" key="7">
    <source>
        <dbReference type="WBParaSite" id="PTRK_0001571300.1"/>
    </source>
</evidence>
<dbReference type="PANTHER" id="PTHR13563">
    <property type="entry name" value="TRNA (GUANINE-9-) METHYLTRANSFERASE"/>
    <property type="match status" value="1"/>
</dbReference>
<feature type="domain" description="SAM-dependent MTase TRM10-type" evidence="5">
    <location>
        <begin position="43"/>
        <end position="245"/>
    </location>
</feature>
<dbReference type="GO" id="GO:0008168">
    <property type="term" value="F:methyltransferase activity"/>
    <property type="evidence" value="ECO:0007669"/>
    <property type="project" value="UniProtKB-KW"/>
</dbReference>
<organism evidence="6 7">
    <name type="scientific">Parastrongyloides trichosuri</name>
    <name type="common">Possum-specific nematode worm</name>
    <dbReference type="NCBI Taxonomy" id="131310"/>
    <lineage>
        <taxon>Eukaryota</taxon>
        <taxon>Metazoa</taxon>
        <taxon>Ecdysozoa</taxon>
        <taxon>Nematoda</taxon>
        <taxon>Chromadorea</taxon>
        <taxon>Rhabditida</taxon>
        <taxon>Tylenchina</taxon>
        <taxon>Panagrolaimomorpha</taxon>
        <taxon>Strongyloidoidea</taxon>
        <taxon>Strongyloididae</taxon>
        <taxon>Parastrongyloides</taxon>
    </lineage>
</organism>
<dbReference type="PANTHER" id="PTHR13563:SF19">
    <property type="entry name" value="TRNA METHYLTRANSFERASE 10 HOMOLOG B"/>
    <property type="match status" value="1"/>
</dbReference>
<evidence type="ECO:0000259" key="5">
    <source>
        <dbReference type="PROSITE" id="PS51675"/>
    </source>
</evidence>
<dbReference type="STRING" id="131310.A0A0N5A269"/>
<keyword evidence="6" id="KW-1185">Reference proteome</keyword>
<dbReference type="Proteomes" id="UP000038045">
    <property type="component" value="Unplaced"/>
</dbReference>
<evidence type="ECO:0000256" key="1">
    <source>
        <dbReference type="ARBA" id="ARBA00022603"/>
    </source>
</evidence>